<sequence length="97" mass="11021">MVYLLYPSGRWRAFMLVSQVQDLFDRAMCCWFSCICVVFASSPDSRPVDQVVIDGRHQPLEDLREGETRQSSPLATSTSAVTRQHAALKPEARERAF</sequence>
<keyword evidence="3" id="KW-1185">Reference proteome</keyword>
<proteinExistence type="predicted"/>
<gene>
    <name evidence="2" type="ORF">M438DRAFT_3588</name>
</gene>
<evidence type="ECO:0000256" key="1">
    <source>
        <dbReference type="SAM" id="MobiDB-lite"/>
    </source>
</evidence>
<feature type="compositionally biased region" description="Basic and acidic residues" evidence="1">
    <location>
        <begin position="88"/>
        <end position="97"/>
    </location>
</feature>
<feature type="compositionally biased region" description="Basic and acidic residues" evidence="1">
    <location>
        <begin position="59"/>
        <end position="68"/>
    </location>
</feature>
<feature type="compositionally biased region" description="Polar residues" evidence="1">
    <location>
        <begin position="69"/>
        <end position="82"/>
    </location>
</feature>
<dbReference type="GeneID" id="40749596"/>
<accession>A0A074Y028</accession>
<evidence type="ECO:0000313" key="3">
    <source>
        <dbReference type="Proteomes" id="UP000030706"/>
    </source>
</evidence>
<protein>
    <submittedName>
        <fullName evidence="2">Uncharacterized protein</fullName>
    </submittedName>
</protein>
<reference evidence="2 3" key="1">
    <citation type="journal article" date="2014" name="BMC Genomics">
        <title>Genome sequencing of four Aureobasidium pullulans varieties: biotechnological potential, stress tolerance, and description of new species.</title>
        <authorList>
            <person name="Gostin Ar C."/>
            <person name="Ohm R.A."/>
            <person name="Kogej T."/>
            <person name="Sonjak S."/>
            <person name="Turk M."/>
            <person name="Zajc J."/>
            <person name="Zalar P."/>
            <person name="Grube M."/>
            <person name="Sun H."/>
            <person name="Han J."/>
            <person name="Sharma A."/>
            <person name="Chiniquy J."/>
            <person name="Ngan C.Y."/>
            <person name="Lipzen A."/>
            <person name="Barry K."/>
            <person name="Grigoriev I.V."/>
            <person name="Gunde-Cimerman N."/>
        </authorList>
    </citation>
    <scope>NUCLEOTIDE SEQUENCE [LARGE SCALE GENOMIC DNA]</scope>
    <source>
        <strain evidence="2 3">EXF-150</strain>
    </source>
</reference>
<organism evidence="2 3">
    <name type="scientific">Aureobasidium pullulans EXF-150</name>
    <dbReference type="NCBI Taxonomy" id="1043002"/>
    <lineage>
        <taxon>Eukaryota</taxon>
        <taxon>Fungi</taxon>
        <taxon>Dikarya</taxon>
        <taxon>Ascomycota</taxon>
        <taxon>Pezizomycotina</taxon>
        <taxon>Dothideomycetes</taxon>
        <taxon>Dothideomycetidae</taxon>
        <taxon>Dothideales</taxon>
        <taxon>Saccotheciaceae</taxon>
        <taxon>Aureobasidium</taxon>
    </lineage>
</organism>
<dbReference type="HOGENOM" id="CLU_2346335_0_0_1"/>
<evidence type="ECO:0000313" key="2">
    <source>
        <dbReference type="EMBL" id="KEQ89274.1"/>
    </source>
</evidence>
<dbReference type="AlphaFoldDB" id="A0A074Y028"/>
<dbReference type="Proteomes" id="UP000030706">
    <property type="component" value="Unassembled WGS sequence"/>
</dbReference>
<dbReference type="EMBL" id="KL584974">
    <property type="protein sequence ID" value="KEQ89274.1"/>
    <property type="molecule type" value="Genomic_DNA"/>
</dbReference>
<dbReference type="RefSeq" id="XP_029765461.1">
    <property type="nucleotide sequence ID" value="XM_029907290.1"/>
</dbReference>
<name>A0A074Y028_AURPU</name>
<feature type="region of interest" description="Disordered" evidence="1">
    <location>
        <begin position="59"/>
        <end position="97"/>
    </location>
</feature>